<name>A0AAF3FGT9_9BILA</name>
<accession>A0AAF3FGT9</accession>
<keyword evidence="6" id="KW-0677">Repeat</keyword>
<keyword evidence="10" id="KW-0040">ANK repeat</keyword>
<dbReference type="AlphaFoldDB" id="A0AAF3FGT9"/>
<keyword evidence="12" id="KW-1185">Reference proteome</keyword>
<dbReference type="SUPFAM" id="SSF48403">
    <property type="entry name" value="Ankyrin repeat"/>
    <property type="match status" value="1"/>
</dbReference>
<evidence type="ECO:0000256" key="8">
    <source>
        <dbReference type="ARBA" id="ARBA00023065"/>
    </source>
</evidence>
<evidence type="ECO:0000256" key="11">
    <source>
        <dbReference type="SAM" id="Phobius"/>
    </source>
</evidence>
<dbReference type="GO" id="GO:0098703">
    <property type="term" value="P:calcium ion import across plasma membrane"/>
    <property type="evidence" value="ECO:0007669"/>
    <property type="project" value="TreeGrafter"/>
</dbReference>
<dbReference type="PANTHER" id="PTHR10582">
    <property type="entry name" value="TRANSIENT RECEPTOR POTENTIAL ION CHANNEL PROTEIN"/>
    <property type="match status" value="1"/>
</dbReference>
<feature type="transmembrane region" description="Helical" evidence="11">
    <location>
        <begin position="204"/>
        <end position="224"/>
    </location>
</feature>
<sequence length="263" mass="29879">MVRSEPLDAQNEGAGGFGRRREDRLMYKLVDMHGGGELISWMRCYGAFFCVDDQKNHRADLPDEESVQLPLKTNYTGRMYFGEFPLSFAACMNDEDCFRLLIAYKANPNAQDSNGNTVLHMCVIHENLILGMEADVIWSYADSSQTAYPLAKIDTINEENGELNEQSALALVVYGESTDHLELLDGLLESIIESKWIAYGRRRWCISLISFVIYYIFLVAAFSLRPISMTTSALTNQNVCETGLPANDIWEWEKLDPEIDWNT</sequence>
<dbReference type="PROSITE" id="PS50088">
    <property type="entry name" value="ANK_REPEAT"/>
    <property type="match status" value="1"/>
</dbReference>
<evidence type="ECO:0000256" key="1">
    <source>
        <dbReference type="ARBA" id="ARBA00004651"/>
    </source>
</evidence>
<evidence type="ECO:0000256" key="4">
    <source>
        <dbReference type="ARBA" id="ARBA00022568"/>
    </source>
</evidence>
<keyword evidence="4" id="KW-0109">Calcium transport</keyword>
<evidence type="ECO:0000256" key="3">
    <source>
        <dbReference type="ARBA" id="ARBA00022475"/>
    </source>
</evidence>
<keyword evidence="5" id="KW-0107">Calcium channel</keyword>
<organism evidence="12 13">
    <name type="scientific">Mesorhabditis belari</name>
    <dbReference type="NCBI Taxonomy" id="2138241"/>
    <lineage>
        <taxon>Eukaryota</taxon>
        <taxon>Metazoa</taxon>
        <taxon>Ecdysozoa</taxon>
        <taxon>Nematoda</taxon>
        <taxon>Chromadorea</taxon>
        <taxon>Rhabditida</taxon>
        <taxon>Rhabditina</taxon>
        <taxon>Rhabditomorpha</taxon>
        <taxon>Rhabditoidea</taxon>
        <taxon>Rhabditidae</taxon>
        <taxon>Mesorhabditinae</taxon>
        <taxon>Mesorhabditis</taxon>
    </lineage>
</organism>
<keyword evidence="7" id="KW-0106">Calcium</keyword>
<evidence type="ECO:0000256" key="9">
    <source>
        <dbReference type="ARBA" id="ARBA00023303"/>
    </source>
</evidence>
<protein>
    <submittedName>
        <fullName evidence="13">Uncharacterized protein</fullName>
    </submittedName>
</protein>
<keyword evidence="3" id="KW-1003">Cell membrane</keyword>
<keyword evidence="2" id="KW-0813">Transport</keyword>
<evidence type="ECO:0000256" key="10">
    <source>
        <dbReference type="PROSITE-ProRule" id="PRU00023"/>
    </source>
</evidence>
<dbReference type="GO" id="GO:0005262">
    <property type="term" value="F:calcium channel activity"/>
    <property type="evidence" value="ECO:0007669"/>
    <property type="project" value="UniProtKB-KW"/>
</dbReference>
<dbReference type="InterPro" id="IPR002110">
    <property type="entry name" value="Ankyrin_rpt"/>
</dbReference>
<dbReference type="PANTHER" id="PTHR10582:SF30">
    <property type="entry name" value="ION TRANSPORT DOMAIN-CONTAINING PROTEIN"/>
    <property type="match status" value="1"/>
</dbReference>
<dbReference type="Pfam" id="PF13637">
    <property type="entry name" value="Ank_4"/>
    <property type="match status" value="1"/>
</dbReference>
<dbReference type="InterPro" id="IPR036770">
    <property type="entry name" value="Ankyrin_rpt-contain_sf"/>
</dbReference>
<keyword evidence="11" id="KW-0472">Membrane</keyword>
<dbReference type="Gene3D" id="1.25.40.20">
    <property type="entry name" value="Ankyrin repeat-containing domain"/>
    <property type="match status" value="1"/>
</dbReference>
<evidence type="ECO:0000256" key="5">
    <source>
        <dbReference type="ARBA" id="ARBA00022673"/>
    </source>
</evidence>
<reference evidence="13" key="1">
    <citation type="submission" date="2024-02" db="UniProtKB">
        <authorList>
            <consortium name="WormBaseParasite"/>
        </authorList>
    </citation>
    <scope>IDENTIFICATION</scope>
</reference>
<evidence type="ECO:0000256" key="7">
    <source>
        <dbReference type="ARBA" id="ARBA00022837"/>
    </source>
</evidence>
<evidence type="ECO:0000313" key="13">
    <source>
        <dbReference type="WBParaSite" id="MBELARI_LOCUS630"/>
    </source>
</evidence>
<evidence type="ECO:0000313" key="12">
    <source>
        <dbReference type="Proteomes" id="UP000887575"/>
    </source>
</evidence>
<dbReference type="Proteomes" id="UP000887575">
    <property type="component" value="Unassembled WGS sequence"/>
</dbReference>
<comment type="subcellular location">
    <subcellularLocation>
        <location evidence="1">Cell membrane</location>
        <topology evidence="1">Multi-pass membrane protein</topology>
    </subcellularLocation>
</comment>
<feature type="repeat" description="ANK" evidence="10">
    <location>
        <begin position="81"/>
        <end position="113"/>
    </location>
</feature>
<keyword evidence="11" id="KW-0812">Transmembrane</keyword>
<dbReference type="InterPro" id="IPR024862">
    <property type="entry name" value="TRPV"/>
</dbReference>
<keyword evidence="11" id="KW-1133">Transmembrane helix</keyword>
<proteinExistence type="predicted"/>
<keyword evidence="8" id="KW-0406">Ion transport</keyword>
<evidence type="ECO:0000256" key="2">
    <source>
        <dbReference type="ARBA" id="ARBA00022448"/>
    </source>
</evidence>
<dbReference type="GO" id="GO:0005886">
    <property type="term" value="C:plasma membrane"/>
    <property type="evidence" value="ECO:0007669"/>
    <property type="project" value="UniProtKB-SubCell"/>
</dbReference>
<keyword evidence="9" id="KW-0407">Ion channel</keyword>
<dbReference type="WBParaSite" id="MBELARI_LOCUS630">
    <property type="protein sequence ID" value="MBELARI_LOCUS630"/>
    <property type="gene ID" value="MBELARI_LOCUS630"/>
</dbReference>
<evidence type="ECO:0000256" key="6">
    <source>
        <dbReference type="ARBA" id="ARBA00022737"/>
    </source>
</evidence>